<dbReference type="Proteomes" id="UP000672602">
    <property type="component" value="Unassembled WGS sequence"/>
</dbReference>
<keyword evidence="5" id="KW-1185">Reference proteome</keyword>
<feature type="domain" description="Peptidase M16 N-terminal" evidence="2">
    <location>
        <begin position="71"/>
        <end position="199"/>
    </location>
</feature>
<dbReference type="Gene3D" id="3.30.830.10">
    <property type="entry name" value="Metalloenzyme, LuxS/M16 peptidase-like"/>
    <property type="match status" value="2"/>
</dbReference>
<feature type="chain" id="PRO_5035296693" evidence="1">
    <location>
        <begin position="39"/>
        <end position="464"/>
    </location>
</feature>
<evidence type="ECO:0000256" key="1">
    <source>
        <dbReference type="SAM" id="SignalP"/>
    </source>
</evidence>
<name>A0A8J7SPZ4_9PROT</name>
<dbReference type="InterPro" id="IPR011765">
    <property type="entry name" value="Pept_M16_N"/>
</dbReference>
<gene>
    <name evidence="4" type="ORF">KAJ83_18080</name>
</gene>
<dbReference type="SUPFAM" id="SSF63411">
    <property type="entry name" value="LuxS/MPP-like metallohydrolase"/>
    <property type="match status" value="2"/>
</dbReference>
<evidence type="ECO:0000259" key="2">
    <source>
        <dbReference type="Pfam" id="PF00675"/>
    </source>
</evidence>
<comment type="caution">
    <text evidence="4">The sequence shown here is derived from an EMBL/GenBank/DDBJ whole genome shotgun (WGS) entry which is preliminary data.</text>
</comment>
<dbReference type="Pfam" id="PF05193">
    <property type="entry name" value="Peptidase_M16_C"/>
    <property type="match status" value="1"/>
</dbReference>
<dbReference type="Pfam" id="PF00675">
    <property type="entry name" value="Peptidase_M16"/>
    <property type="match status" value="1"/>
</dbReference>
<keyword evidence="1" id="KW-0732">Signal</keyword>
<dbReference type="InterPro" id="IPR011249">
    <property type="entry name" value="Metalloenz_LuxS/M16"/>
</dbReference>
<proteinExistence type="predicted"/>
<dbReference type="EMBL" id="JAGMWN010000013">
    <property type="protein sequence ID" value="MBP5858933.1"/>
    <property type="molecule type" value="Genomic_DNA"/>
</dbReference>
<dbReference type="GO" id="GO:0046872">
    <property type="term" value="F:metal ion binding"/>
    <property type="evidence" value="ECO:0007669"/>
    <property type="project" value="InterPro"/>
</dbReference>
<dbReference type="PANTHER" id="PTHR11851:SF224">
    <property type="entry name" value="PROCESSING PROTEASE"/>
    <property type="match status" value="1"/>
</dbReference>
<evidence type="ECO:0000259" key="3">
    <source>
        <dbReference type="Pfam" id="PF05193"/>
    </source>
</evidence>
<evidence type="ECO:0000313" key="5">
    <source>
        <dbReference type="Proteomes" id="UP000672602"/>
    </source>
</evidence>
<protein>
    <submittedName>
        <fullName evidence="4">Insulinase family protein</fullName>
    </submittedName>
</protein>
<organism evidence="4 5">
    <name type="scientific">Marivibrio halodurans</name>
    <dbReference type="NCBI Taxonomy" id="2039722"/>
    <lineage>
        <taxon>Bacteria</taxon>
        <taxon>Pseudomonadati</taxon>
        <taxon>Pseudomonadota</taxon>
        <taxon>Alphaproteobacteria</taxon>
        <taxon>Rhodospirillales</taxon>
        <taxon>Rhodospirillaceae</taxon>
        <taxon>Marivibrio</taxon>
    </lineage>
</organism>
<dbReference type="RefSeq" id="WP_210683522.1">
    <property type="nucleotide sequence ID" value="NZ_JAGMWN010000013.1"/>
</dbReference>
<sequence length="464" mass="50135">MRARQSTPFRPSGPRGAVAAFCLALLAVGLMAARPAFAVEVERVVSDKGITAWLVRDDTVPVTAIEFTFAEAGAVMDPDGMAGTANMTSALIDEGAGDMDSQAFQGKLNDLSIKLRYSAGRTDFSGSFYTLNRYRDEAVEMLRLSLTEPRFDEEPVARIRRQIQAGLRQQRTDPGALAAEALMKTVFQGHPYADPTEGTVDSVERVTVEAMRTFQREGLTRDRLNIGVVGDITPEALKPILDKAFGGLPESGRHPDVPQAAVDGPAGTVVIDQDVPQSTVQFAQKGLALDDPDYYAGMVLNHILGGGSFESRLMQEIRVKRGLAYSVYSFLQPMEKAAMLRGGLATRNDAVGQSIDLVREVFADIRDNGVSEAQLADAKTYLTGSYPLRFTNSSSIADQLVAMQRYDFGIDYIDRRNSLIEKVTLADVNRLAGELLDPEALTIVAVGKPEGVEANLPVPDGVGG</sequence>
<reference evidence="4" key="1">
    <citation type="submission" date="2021-04" db="EMBL/GenBank/DDBJ databases">
        <authorList>
            <person name="Zhang D.-C."/>
        </authorList>
    </citation>
    <scope>NUCLEOTIDE SEQUENCE</scope>
    <source>
        <strain evidence="4">CGMCC 1.15697</strain>
    </source>
</reference>
<evidence type="ECO:0000313" key="4">
    <source>
        <dbReference type="EMBL" id="MBP5858933.1"/>
    </source>
</evidence>
<feature type="signal peptide" evidence="1">
    <location>
        <begin position="1"/>
        <end position="38"/>
    </location>
</feature>
<accession>A0A8J7SPZ4</accession>
<dbReference type="AlphaFoldDB" id="A0A8J7SPZ4"/>
<dbReference type="PANTHER" id="PTHR11851">
    <property type="entry name" value="METALLOPROTEASE"/>
    <property type="match status" value="1"/>
</dbReference>
<dbReference type="InterPro" id="IPR007863">
    <property type="entry name" value="Peptidase_M16_C"/>
</dbReference>
<feature type="domain" description="Peptidase M16 C-terminal" evidence="3">
    <location>
        <begin position="206"/>
        <end position="381"/>
    </location>
</feature>
<dbReference type="InterPro" id="IPR050361">
    <property type="entry name" value="MPP/UQCRC_Complex"/>
</dbReference>